<name>A0A284VMP6_9EURY</name>
<organism evidence="1 2">
    <name type="scientific">Candidatus Methanoperedens nitratireducens</name>
    <dbReference type="NCBI Taxonomy" id="1392998"/>
    <lineage>
        <taxon>Archaea</taxon>
        <taxon>Methanobacteriati</taxon>
        <taxon>Methanobacteriota</taxon>
        <taxon>Stenosarchaea group</taxon>
        <taxon>Methanomicrobia</taxon>
        <taxon>Methanosarcinales</taxon>
        <taxon>ANME-2 cluster</taxon>
        <taxon>Candidatus Methanoperedentaceae</taxon>
        <taxon>Candidatus Methanoperedens</taxon>
    </lineage>
</organism>
<dbReference type="Proteomes" id="UP000218615">
    <property type="component" value="Unassembled WGS sequence"/>
</dbReference>
<keyword evidence="2" id="KW-1185">Reference proteome</keyword>
<protein>
    <submittedName>
        <fullName evidence="1">Uncharacterized protein</fullName>
    </submittedName>
</protein>
<evidence type="ECO:0000313" key="2">
    <source>
        <dbReference type="Proteomes" id="UP000218615"/>
    </source>
</evidence>
<proteinExistence type="predicted"/>
<reference evidence="2" key="1">
    <citation type="submission" date="2017-06" db="EMBL/GenBank/DDBJ databases">
        <authorList>
            <person name="Cremers G."/>
        </authorList>
    </citation>
    <scope>NUCLEOTIDE SEQUENCE [LARGE SCALE GENOMIC DNA]</scope>
</reference>
<evidence type="ECO:0000313" key="1">
    <source>
        <dbReference type="EMBL" id="SNQ60561.1"/>
    </source>
</evidence>
<accession>A0A284VMP6</accession>
<sequence>MIQAPIIAGAIYLVLTDLNSTQQLIVSINQTLQTENMTPINITKETLMEKPSSNILMVVSFFTGFFTEPAVAFLRTLAKKLLPESPKT</sequence>
<gene>
    <name evidence="1" type="ORF">MNV_1890004</name>
</gene>
<dbReference type="AlphaFoldDB" id="A0A284VMP6"/>
<dbReference type="EMBL" id="FZMP01000100">
    <property type="protein sequence ID" value="SNQ60561.1"/>
    <property type="molecule type" value="Genomic_DNA"/>
</dbReference>